<gene>
    <name evidence="1" type="ORF">SPELUC_LOCUS5227</name>
</gene>
<evidence type="ECO:0000313" key="2">
    <source>
        <dbReference type="Proteomes" id="UP000789366"/>
    </source>
</evidence>
<accession>A0ACA9LYM8</accession>
<reference evidence="1" key="1">
    <citation type="submission" date="2021-06" db="EMBL/GenBank/DDBJ databases">
        <authorList>
            <person name="Kallberg Y."/>
            <person name="Tangrot J."/>
            <person name="Rosling A."/>
        </authorList>
    </citation>
    <scope>NUCLEOTIDE SEQUENCE</scope>
    <source>
        <strain evidence="1">28 12/20/2015</strain>
    </source>
</reference>
<dbReference type="EMBL" id="CAJVPW010005198">
    <property type="protein sequence ID" value="CAG8551555.1"/>
    <property type="molecule type" value="Genomic_DNA"/>
</dbReference>
<keyword evidence="2" id="KW-1185">Reference proteome</keyword>
<dbReference type="Proteomes" id="UP000789366">
    <property type="component" value="Unassembled WGS sequence"/>
</dbReference>
<name>A0ACA9LYM8_9GLOM</name>
<protein>
    <submittedName>
        <fullName evidence="1">11570_t:CDS:1</fullName>
    </submittedName>
</protein>
<proteinExistence type="predicted"/>
<evidence type="ECO:0000313" key="1">
    <source>
        <dbReference type="EMBL" id="CAG8551555.1"/>
    </source>
</evidence>
<sequence>MTSVIKSPLGGGFEGTYEEHVEYIGMHCIFDTETPSEWRNRIWDRLMYFQNKKYYTFGEKDCFYARKASSHLVDGQKIYPFCGMAICYSCNELIYIRIEHLSVGVRCVYNALEGKFITEKFRDISFNGTHWGMYQHWATACTGNRFCKLNFKEYMEMKQQIPLDKWMSFHQYDLQINQFGKFRRRGPYTSIIDNNYILENFGIYAEEKLYSYALWLENVSRRIRRIRQRRAFLSAPNCKSNTSELYISSLFAKQNNLLPLNYNLNHPKGTAMRLRNGTVINSGRSMKRSWRFLIARGYNYQFENFYATVIQRAYRNYKKRPESLAKRIWEAVRNDGTPDRKKLLGITPRDTYPAPSWPTRDDEWIIEKKWQLSVRLANVIYGIVFKKLYQRGYIIIRGSDWSNQLKWLQNPDYYRIDKDNIEYIIRVTECEKYKANSWSIKSICERVGL</sequence>
<comment type="caution">
    <text evidence="1">The sequence shown here is derived from an EMBL/GenBank/DDBJ whole genome shotgun (WGS) entry which is preliminary data.</text>
</comment>
<organism evidence="1 2">
    <name type="scientific">Cetraspora pellucida</name>
    <dbReference type="NCBI Taxonomy" id="1433469"/>
    <lineage>
        <taxon>Eukaryota</taxon>
        <taxon>Fungi</taxon>
        <taxon>Fungi incertae sedis</taxon>
        <taxon>Mucoromycota</taxon>
        <taxon>Glomeromycotina</taxon>
        <taxon>Glomeromycetes</taxon>
        <taxon>Diversisporales</taxon>
        <taxon>Gigasporaceae</taxon>
        <taxon>Cetraspora</taxon>
    </lineage>
</organism>